<name>A0ABN8IZE8_9NEOP</name>
<evidence type="ECO:0000256" key="1">
    <source>
        <dbReference type="SAM" id="MobiDB-lite"/>
    </source>
</evidence>
<dbReference type="Proteomes" id="UP000837857">
    <property type="component" value="Chromosome 6"/>
</dbReference>
<evidence type="ECO:0000256" key="2">
    <source>
        <dbReference type="SAM" id="SignalP"/>
    </source>
</evidence>
<keyword evidence="2" id="KW-0732">Signal</keyword>
<feature type="signal peptide" evidence="2">
    <location>
        <begin position="1"/>
        <end position="21"/>
    </location>
</feature>
<evidence type="ECO:0008006" key="5">
    <source>
        <dbReference type="Google" id="ProtNLM"/>
    </source>
</evidence>
<evidence type="ECO:0000313" key="3">
    <source>
        <dbReference type="EMBL" id="CAH2072016.1"/>
    </source>
</evidence>
<sequence>MVDMMHRRLIPLITLVCNAAASDCWTAVRVFPNAGVIVAATSNPKRRRPSRYQAPNPSRTPYRLRECEQFRIQIRLIDARAGIPRRAYKLKPSAALPDQVGRAAPSVHSEHRARSLQPSA</sequence>
<keyword evidence="4" id="KW-1185">Reference proteome</keyword>
<dbReference type="EMBL" id="OW152818">
    <property type="protein sequence ID" value="CAH2072016.1"/>
    <property type="molecule type" value="Genomic_DNA"/>
</dbReference>
<feature type="region of interest" description="Disordered" evidence="1">
    <location>
        <begin position="99"/>
        <end position="120"/>
    </location>
</feature>
<gene>
    <name evidence="3" type="ORF">IPOD504_LOCUS15365</name>
</gene>
<organism evidence="3 4">
    <name type="scientific">Iphiclides podalirius</name>
    <name type="common">scarce swallowtail</name>
    <dbReference type="NCBI Taxonomy" id="110791"/>
    <lineage>
        <taxon>Eukaryota</taxon>
        <taxon>Metazoa</taxon>
        <taxon>Ecdysozoa</taxon>
        <taxon>Arthropoda</taxon>
        <taxon>Hexapoda</taxon>
        <taxon>Insecta</taxon>
        <taxon>Pterygota</taxon>
        <taxon>Neoptera</taxon>
        <taxon>Endopterygota</taxon>
        <taxon>Lepidoptera</taxon>
        <taxon>Glossata</taxon>
        <taxon>Ditrysia</taxon>
        <taxon>Papilionoidea</taxon>
        <taxon>Papilionidae</taxon>
        <taxon>Papilioninae</taxon>
        <taxon>Iphiclides</taxon>
    </lineage>
</organism>
<evidence type="ECO:0000313" key="4">
    <source>
        <dbReference type="Proteomes" id="UP000837857"/>
    </source>
</evidence>
<reference evidence="3" key="1">
    <citation type="submission" date="2022-03" db="EMBL/GenBank/DDBJ databases">
        <authorList>
            <person name="Martin H S."/>
        </authorList>
    </citation>
    <scope>NUCLEOTIDE SEQUENCE</scope>
</reference>
<protein>
    <recommendedName>
        <fullName evidence="5">Secreted protein</fullName>
    </recommendedName>
</protein>
<accession>A0ABN8IZE8</accession>
<proteinExistence type="predicted"/>
<feature type="non-terminal residue" evidence="3">
    <location>
        <position position="120"/>
    </location>
</feature>
<feature type="chain" id="PRO_5047475854" description="Secreted protein" evidence="2">
    <location>
        <begin position="22"/>
        <end position="120"/>
    </location>
</feature>